<dbReference type="EMBL" id="MFGO01000039">
    <property type="protein sequence ID" value="OGF39957.1"/>
    <property type="molecule type" value="Genomic_DNA"/>
</dbReference>
<protein>
    <submittedName>
        <fullName evidence="1">Uncharacterized protein</fullName>
    </submittedName>
</protein>
<reference evidence="1 2" key="1">
    <citation type="journal article" date="2016" name="Nat. Commun.">
        <title>Thousands of microbial genomes shed light on interconnected biogeochemical processes in an aquifer system.</title>
        <authorList>
            <person name="Anantharaman K."/>
            <person name="Brown C.T."/>
            <person name="Hug L.A."/>
            <person name="Sharon I."/>
            <person name="Castelle C.J."/>
            <person name="Probst A.J."/>
            <person name="Thomas B.C."/>
            <person name="Singh A."/>
            <person name="Wilkins M.J."/>
            <person name="Karaoz U."/>
            <person name="Brodie E.L."/>
            <person name="Williams K.H."/>
            <person name="Hubbard S.S."/>
            <person name="Banfield J.F."/>
        </authorList>
    </citation>
    <scope>NUCLEOTIDE SEQUENCE [LARGE SCALE GENOMIC DNA]</scope>
</reference>
<sequence>MSEKNKKTKQLFSLKFIGNIPRGKFEFSCICGQYSGWKNNLNGENQTIECQDCGVRYKFVQQKNHFHIYIISLENIINSSYECNCSCHQTGAIHIVACCDQCKICGKNIKIQMMNKHLKTCHHKK</sequence>
<comment type="caution">
    <text evidence="1">The sequence shown here is derived from an EMBL/GenBank/DDBJ whole genome shotgun (WGS) entry which is preliminary data.</text>
</comment>
<name>A0A1F5TMB3_9BACT</name>
<evidence type="ECO:0000313" key="2">
    <source>
        <dbReference type="Proteomes" id="UP000177579"/>
    </source>
</evidence>
<organism evidence="1 2">
    <name type="scientific">Candidatus Falkowbacteria bacterium RIFOXYD2_FULL_34_120</name>
    <dbReference type="NCBI Taxonomy" id="1798007"/>
    <lineage>
        <taxon>Bacteria</taxon>
        <taxon>Candidatus Falkowiibacteriota</taxon>
    </lineage>
</organism>
<dbReference type="Proteomes" id="UP000177579">
    <property type="component" value="Unassembled WGS sequence"/>
</dbReference>
<gene>
    <name evidence="1" type="ORF">A2531_01900</name>
</gene>
<dbReference type="AlphaFoldDB" id="A0A1F5TMB3"/>
<evidence type="ECO:0000313" key="1">
    <source>
        <dbReference type="EMBL" id="OGF39957.1"/>
    </source>
</evidence>
<accession>A0A1F5TMB3</accession>
<proteinExistence type="predicted"/>